<reference evidence="1 2" key="1">
    <citation type="submission" date="2021-05" db="EMBL/GenBank/DDBJ databases">
        <title>Genome Assembly of Synthetic Allotetraploid Brassica napus Reveals Homoeologous Exchanges between Subgenomes.</title>
        <authorList>
            <person name="Davis J.T."/>
        </authorList>
    </citation>
    <scope>NUCLEOTIDE SEQUENCE [LARGE SCALE GENOMIC DNA]</scope>
    <source>
        <strain evidence="2">cv. Da-Ae</strain>
        <tissue evidence="1">Seedling</tissue>
    </source>
</reference>
<dbReference type="EMBL" id="JAGKQM010000003">
    <property type="protein sequence ID" value="KAH0935343.1"/>
    <property type="molecule type" value="Genomic_DNA"/>
</dbReference>
<dbReference type="Proteomes" id="UP000824890">
    <property type="component" value="Unassembled WGS sequence"/>
</dbReference>
<sequence length="63" mass="7353">MRMLAKEQEGVTKNSIYFAAHEINWYDTDIFVFNLDTNKVEQLPSSTVSFSEARCFLPSFRND</sequence>
<protein>
    <recommendedName>
        <fullName evidence="3">DUF295 domain-containing protein</fullName>
    </recommendedName>
</protein>
<evidence type="ECO:0000313" key="2">
    <source>
        <dbReference type="Proteomes" id="UP000824890"/>
    </source>
</evidence>
<name>A0ABQ8E1J8_BRANA</name>
<gene>
    <name evidence="1" type="ORF">HID58_012460</name>
</gene>
<organism evidence="1 2">
    <name type="scientific">Brassica napus</name>
    <name type="common">Rape</name>
    <dbReference type="NCBI Taxonomy" id="3708"/>
    <lineage>
        <taxon>Eukaryota</taxon>
        <taxon>Viridiplantae</taxon>
        <taxon>Streptophyta</taxon>
        <taxon>Embryophyta</taxon>
        <taxon>Tracheophyta</taxon>
        <taxon>Spermatophyta</taxon>
        <taxon>Magnoliopsida</taxon>
        <taxon>eudicotyledons</taxon>
        <taxon>Gunneridae</taxon>
        <taxon>Pentapetalae</taxon>
        <taxon>rosids</taxon>
        <taxon>malvids</taxon>
        <taxon>Brassicales</taxon>
        <taxon>Brassicaceae</taxon>
        <taxon>Brassiceae</taxon>
        <taxon>Brassica</taxon>
    </lineage>
</organism>
<keyword evidence="2" id="KW-1185">Reference proteome</keyword>
<evidence type="ECO:0000313" key="1">
    <source>
        <dbReference type="EMBL" id="KAH0935343.1"/>
    </source>
</evidence>
<accession>A0ABQ8E1J8</accession>
<comment type="caution">
    <text evidence="1">The sequence shown here is derived from an EMBL/GenBank/DDBJ whole genome shotgun (WGS) entry which is preliminary data.</text>
</comment>
<evidence type="ECO:0008006" key="3">
    <source>
        <dbReference type="Google" id="ProtNLM"/>
    </source>
</evidence>
<proteinExistence type="predicted"/>